<dbReference type="GO" id="GO:0097367">
    <property type="term" value="F:carbohydrate derivative binding"/>
    <property type="evidence" value="ECO:0007669"/>
    <property type="project" value="InterPro"/>
</dbReference>
<comment type="pathway">
    <text evidence="1 7 8">Carbohydrate degradation; glycolysis; D-glyceraldehyde 3-phosphate and glycerone phosphate from D-glucose: step 2/4.</text>
</comment>
<dbReference type="PRINTS" id="PR00662">
    <property type="entry name" value="G6PISOMERASE"/>
</dbReference>
<evidence type="ECO:0000256" key="6">
    <source>
        <dbReference type="ARBA" id="ARBA00029321"/>
    </source>
</evidence>
<dbReference type="InterPro" id="IPR046348">
    <property type="entry name" value="SIS_dom_sf"/>
</dbReference>
<dbReference type="CDD" id="cd05016">
    <property type="entry name" value="SIS_PGI_2"/>
    <property type="match status" value="1"/>
</dbReference>
<evidence type="ECO:0000256" key="4">
    <source>
        <dbReference type="ARBA" id="ARBA00023152"/>
    </source>
</evidence>
<dbReference type="CDD" id="cd05015">
    <property type="entry name" value="SIS_PGI_1"/>
    <property type="match status" value="1"/>
</dbReference>
<comment type="similarity">
    <text evidence="2 7 8">Belongs to the GPI family.</text>
</comment>
<dbReference type="PROSITE" id="PS00765">
    <property type="entry name" value="P_GLUCOSE_ISOMERASE_1"/>
    <property type="match status" value="1"/>
</dbReference>
<protein>
    <recommendedName>
        <fullName evidence="7">Glucose-6-phosphate isomerase</fullName>
        <shortName evidence="7">GPI</shortName>
        <ecNumber evidence="7">5.3.1.9</ecNumber>
    </recommendedName>
    <alternativeName>
        <fullName evidence="7">Phosphoglucose isomerase</fullName>
        <shortName evidence="7">PGI</shortName>
    </alternativeName>
    <alternativeName>
        <fullName evidence="7">Phosphohexose isomerase</fullName>
        <shortName evidence="7">PHI</shortName>
    </alternativeName>
</protein>
<evidence type="ECO:0000256" key="2">
    <source>
        <dbReference type="ARBA" id="ARBA00006604"/>
    </source>
</evidence>
<dbReference type="SUPFAM" id="SSF53697">
    <property type="entry name" value="SIS domain"/>
    <property type="match status" value="1"/>
</dbReference>
<gene>
    <name evidence="7" type="primary">pgi</name>
    <name evidence="9" type="ORF">CUN60_05325</name>
</gene>
<dbReference type="PANTHER" id="PTHR11469:SF1">
    <property type="entry name" value="GLUCOSE-6-PHOSPHATE ISOMERASE"/>
    <property type="match status" value="1"/>
</dbReference>
<dbReference type="InterPro" id="IPR035482">
    <property type="entry name" value="SIS_PGI_2"/>
</dbReference>
<dbReference type="PANTHER" id="PTHR11469">
    <property type="entry name" value="GLUCOSE-6-PHOSPHATE ISOMERASE"/>
    <property type="match status" value="1"/>
</dbReference>
<dbReference type="GO" id="GO:0005829">
    <property type="term" value="C:cytosol"/>
    <property type="evidence" value="ECO:0007669"/>
    <property type="project" value="TreeGrafter"/>
</dbReference>
<dbReference type="NCBIfam" id="NF001211">
    <property type="entry name" value="PRK00179.1"/>
    <property type="match status" value="1"/>
</dbReference>
<dbReference type="OrthoDB" id="140919at2"/>
<reference evidence="10" key="1">
    <citation type="submission" date="2017-11" db="EMBL/GenBank/DDBJ databases">
        <authorList>
            <person name="Chan K.G."/>
            <person name="Lee L.S."/>
        </authorList>
    </citation>
    <scope>NUCLEOTIDE SEQUENCE [LARGE SCALE GENOMIC DNA]</scope>
    <source>
        <strain evidence="10">DSM 100970</strain>
    </source>
</reference>
<name>A0A2I7N5L4_9NEIS</name>
<feature type="active site" description="Proton donor" evidence="7">
    <location>
        <position position="350"/>
    </location>
</feature>
<dbReference type="GO" id="GO:0004347">
    <property type="term" value="F:glucose-6-phosphate isomerase activity"/>
    <property type="evidence" value="ECO:0007669"/>
    <property type="project" value="UniProtKB-UniRule"/>
</dbReference>
<dbReference type="InterPro" id="IPR001672">
    <property type="entry name" value="G6P_Isomerase"/>
</dbReference>
<dbReference type="EMBL" id="CP024847">
    <property type="protein sequence ID" value="AUR51739.1"/>
    <property type="molecule type" value="Genomic_DNA"/>
</dbReference>
<dbReference type="InterPro" id="IPR035476">
    <property type="entry name" value="SIS_PGI_1"/>
</dbReference>
<accession>A0A2I7N5L4</accession>
<dbReference type="Proteomes" id="UP000236655">
    <property type="component" value="Chromosome"/>
</dbReference>
<evidence type="ECO:0000256" key="3">
    <source>
        <dbReference type="ARBA" id="ARBA00022432"/>
    </source>
</evidence>
<dbReference type="UniPathway" id="UPA00138"/>
<dbReference type="UniPathway" id="UPA00109">
    <property type="reaction ID" value="UER00181"/>
</dbReference>
<dbReference type="GO" id="GO:0048029">
    <property type="term" value="F:monosaccharide binding"/>
    <property type="evidence" value="ECO:0007669"/>
    <property type="project" value="TreeGrafter"/>
</dbReference>
<dbReference type="GO" id="GO:0051156">
    <property type="term" value="P:glucose 6-phosphate metabolic process"/>
    <property type="evidence" value="ECO:0007669"/>
    <property type="project" value="TreeGrafter"/>
</dbReference>
<comment type="subcellular location">
    <subcellularLocation>
        <location evidence="7">Cytoplasm</location>
    </subcellularLocation>
</comment>
<dbReference type="Gene3D" id="1.10.1390.10">
    <property type="match status" value="1"/>
</dbReference>
<dbReference type="GO" id="GO:0006096">
    <property type="term" value="P:glycolytic process"/>
    <property type="evidence" value="ECO:0007669"/>
    <property type="project" value="UniProtKB-UniRule"/>
</dbReference>
<evidence type="ECO:0000256" key="5">
    <source>
        <dbReference type="ARBA" id="ARBA00023235"/>
    </source>
</evidence>
<evidence type="ECO:0000256" key="7">
    <source>
        <dbReference type="HAMAP-Rule" id="MF_00473"/>
    </source>
</evidence>
<dbReference type="GO" id="GO:0006094">
    <property type="term" value="P:gluconeogenesis"/>
    <property type="evidence" value="ECO:0007669"/>
    <property type="project" value="UniProtKB-UniRule"/>
</dbReference>
<comment type="pathway">
    <text evidence="7">Carbohydrate biosynthesis; gluconeogenesis.</text>
</comment>
<dbReference type="Pfam" id="PF00342">
    <property type="entry name" value="PGI"/>
    <property type="match status" value="1"/>
</dbReference>
<dbReference type="InterPro" id="IPR023096">
    <property type="entry name" value="G6P_Isomerase_C"/>
</dbReference>
<evidence type="ECO:0000313" key="10">
    <source>
        <dbReference type="Proteomes" id="UP000236655"/>
    </source>
</evidence>
<sequence>MKHLNLADLTNHFQELKNKTLLELFAEEKGRNQLYSLAYNGLHFDFSKNKINQSTLAKLLDLTKQVKLSEHIEAMFSGQKINNTENRAVLHTALRSEETSVLVDGRNVINDISSVKKQMKSFCQKLHSGEHAGFSGKKITHIINIGIGGSDLGPVLVCQALKPYRQAGMKIDFISSVDGYMLNDILADIDPETTLFVIASKTFTTQETMTNAMSARKWFLSKTANNTAAIAQHFIALSTNEKAVTEFGIAKENMFAFWDFVGGRYSLWSAIGLSIALYIGYDNFEQLLAGANSMDKHFRETSDFSQNIPVILALLGIWYVNFFDYNSLILSPYNTRLTRFPAYVQQLEMESNGKSVDKNGQRISYNTCPVVWGDSGINGQHAYYQLLHQGSQIIPMDIIIALSDRFSNKEHNDILWSNAVAQAEAFMCGKTYETAKAELLSQGMSSTDADEIAKHKIFDGNRPSNMIVLPEISPYYLGMLIALYEHKTFVQGVIWNINSFDQMGVELGKQLAKAVLKDIETAVVSNHDESTVAIIQHYLNFISK</sequence>
<dbReference type="Gene3D" id="3.40.50.10490">
    <property type="entry name" value="Glucose-6-phosphate isomerase like protein, domain 1"/>
    <property type="match status" value="2"/>
</dbReference>
<dbReference type="KEGG" id="nba:CUN60_05325"/>
<dbReference type="HAMAP" id="MF_00473">
    <property type="entry name" value="G6P_isomerase"/>
    <property type="match status" value="1"/>
</dbReference>
<comment type="function">
    <text evidence="7">Catalyzes the reversible isomerization of glucose-6-phosphate to fructose-6-phosphate.</text>
</comment>
<dbReference type="AlphaFoldDB" id="A0A2I7N5L4"/>
<dbReference type="PROSITE" id="PS00174">
    <property type="entry name" value="P_GLUCOSE_ISOMERASE_2"/>
    <property type="match status" value="1"/>
</dbReference>
<proteinExistence type="inferred from homology"/>
<keyword evidence="5 7" id="KW-0413">Isomerase</keyword>
<evidence type="ECO:0000313" key="9">
    <source>
        <dbReference type="EMBL" id="AUR51739.1"/>
    </source>
</evidence>
<dbReference type="FunFam" id="3.40.50.10490:FF:000004">
    <property type="entry name" value="Glucose-6-phosphate isomerase"/>
    <property type="match status" value="1"/>
</dbReference>
<evidence type="ECO:0000256" key="1">
    <source>
        <dbReference type="ARBA" id="ARBA00004926"/>
    </source>
</evidence>
<comment type="catalytic activity">
    <reaction evidence="6 7 8">
        <text>alpha-D-glucose 6-phosphate = beta-D-fructose 6-phosphate</text>
        <dbReference type="Rhea" id="RHEA:11816"/>
        <dbReference type="ChEBI" id="CHEBI:57634"/>
        <dbReference type="ChEBI" id="CHEBI:58225"/>
        <dbReference type="EC" id="5.3.1.9"/>
    </reaction>
</comment>
<dbReference type="PROSITE" id="PS51463">
    <property type="entry name" value="P_GLUCOSE_ISOMERASE_3"/>
    <property type="match status" value="1"/>
</dbReference>
<feature type="active site" evidence="7">
    <location>
        <position position="381"/>
    </location>
</feature>
<keyword evidence="10" id="KW-1185">Reference proteome</keyword>
<keyword evidence="4 7" id="KW-0324">Glycolysis</keyword>
<evidence type="ECO:0000256" key="8">
    <source>
        <dbReference type="RuleBase" id="RU000612"/>
    </source>
</evidence>
<dbReference type="RefSeq" id="WP_102951038.1">
    <property type="nucleotide sequence ID" value="NZ_CP024847.1"/>
</dbReference>
<dbReference type="EC" id="5.3.1.9" evidence="7"/>
<organism evidence="9 10">
    <name type="scientific">Aquella oligotrophica</name>
    <dbReference type="NCBI Taxonomy" id="2067065"/>
    <lineage>
        <taxon>Bacteria</taxon>
        <taxon>Pseudomonadati</taxon>
        <taxon>Pseudomonadota</taxon>
        <taxon>Betaproteobacteria</taxon>
        <taxon>Neisseriales</taxon>
        <taxon>Neisseriaceae</taxon>
        <taxon>Aquella</taxon>
    </lineage>
</organism>
<keyword evidence="7" id="KW-0963">Cytoplasm</keyword>
<feature type="active site" evidence="7">
    <location>
        <position position="509"/>
    </location>
</feature>
<keyword evidence="3 7" id="KW-0312">Gluconeogenesis</keyword>
<dbReference type="InterPro" id="IPR018189">
    <property type="entry name" value="Phosphoglucose_isomerase_CS"/>
</dbReference>